<dbReference type="EMBL" id="CM047940">
    <property type="protein sequence ID" value="KAI9904854.1"/>
    <property type="molecule type" value="Genomic_DNA"/>
</dbReference>
<comment type="caution">
    <text evidence="1">The sequence shown here is derived from an EMBL/GenBank/DDBJ whole genome shotgun (WGS) entry which is preliminary data.</text>
</comment>
<proteinExistence type="predicted"/>
<organism evidence="1 2">
    <name type="scientific">Trichothecium roseum</name>
    <dbReference type="NCBI Taxonomy" id="47278"/>
    <lineage>
        <taxon>Eukaryota</taxon>
        <taxon>Fungi</taxon>
        <taxon>Dikarya</taxon>
        <taxon>Ascomycota</taxon>
        <taxon>Pezizomycotina</taxon>
        <taxon>Sordariomycetes</taxon>
        <taxon>Hypocreomycetidae</taxon>
        <taxon>Hypocreales</taxon>
        <taxon>Hypocreales incertae sedis</taxon>
        <taxon>Trichothecium</taxon>
    </lineage>
</organism>
<dbReference type="Proteomes" id="UP001163324">
    <property type="component" value="Chromosome 1"/>
</dbReference>
<reference evidence="1" key="1">
    <citation type="submission" date="2022-10" db="EMBL/GenBank/DDBJ databases">
        <title>Complete Genome of Trichothecium roseum strain YXFP-22015, a Plant Pathogen Isolated from Citrus.</title>
        <authorList>
            <person name="Wang Y."/>
            <person name="Zhu L."/>
        </authorList>
    </citation>
    <scope>NUCLEOTIDE SEQUENCE</scope>
    <source>
        <strain evidence="1">YXFP-22015</strain>
    </source>
</reference>
<sequence>MVVLKPQAEFGHAPPPQTPYSLITNLVSWDNTLGFREGDAAVLGRLVHIYPRFAPTHYGRELSIAIAKKLGMEDKMALMFLNPVMWPHTRRHVALPERGVHALDPDADVQYRCVELGSSDGNDRHRLYVTLFDPAKRAGIMLTWAAPGIGVSIRGAEMLLPLVDSMREVVPSLSSSSSSPAWSSPPEPTFTAENGSHAALRERISSLLRRAPRDPLAAQSRPEDVFLYPTGMAAVFHVNNALREIRPGVVVVLGVVFHNTFTHLREECGGGWEHFGAVDEGGLDELEGWLDGEGEGGVDGEERQGRQRQRQRRGRDVSYLIVEFPGNPTLETPDLKRLKKLSEKHSFVLIVDETVGTYANVDVLPHADLLLTSLTKSFSGRADVMGGALALNPSSPHHATLSSFLAARHRNELFAPDADVLLRNSASFLQRQAVLDTNASLLAAHLFAAGVSDPSSPVTLVQHPSVPPSSSSKPAYDAHLRLPTPDHPSPGHGCLLTVEFEDVDSAKVFHDACGFYPSPHLGAHVTVQFAYNMATYGKRPGDREPMRRCGVREESVRVSVGLEDARDIIDTVDVALEAARKFKAERASK</sequence>
<keyword evidence="2" id="KW-1185">Reference proteome</keyword>
<evidence type="ECO:0000313" key="1">
    <source>
        <dbReference type="EMBL" id="KAI9904854.1"/>
    </source>
</evidence>
<gene>
    <name evidence="1" type="ORF">N3K66_001383</name>
</gene>
<accession>A0ACC0VEL9</accession>
<protein>
    <submittedName>
        <fullName evidence="1">Uncharacterized protein</fullName>
    </submittedName>
</protein>
<name>A0ACC0VEL9_9HYPO</name>
<evidence type="ECO:0000313" key="2">
    <source>
        <dbReference type="Proteomes" id="UP001163324"/>
    </source>
</evidence>